<dbReference type="InterPro" id="IPR004843">
    <property type="entry name" value="Calcineurin-like_PHP"/>
</dbReference>
<dbReference type="PANTHER" id="PTHR42850">
    <property type="entry name" value="METALLOPHOSPHOESTERASE"/>
    <property type="match status" value="1"/>
</dbReference>
<dbReference type="GO" id="GO:0000298">
    <property type="term" value="F:endopolyphosphatase activity"/>
    <property type="evidence" value="ECO:0007669"/>
    <property type="project" value="TreeGrafter"/>
</dbReference>
<dbReference type="GO" id="GO:0006798">
    <property type="term" value="P:polyphosphate catabolic process"/>
    <property type="evidence" value="ECO:0007669"/>
    <property type="project" value="TreeGrafter"/>
</dbReference>
<keyword evidence="1" id="KW-0472">Membrane</keyword>
<evidence type="ECO:0000259" key="2">
    <source>
        <dbReference type="Pfam" id="PF00149"/>
    </source>
</evidence>
<dbReference type="GO" id="GO:0016791">
    <property type="term" value="F:phosphatase activity"/>
    <property type="evidence" value="ECO:0007669"/>
    <property type="project" value="TreeGrafter"/>
</dbReference>
<dbReference type="GO" id="GO:0005737">
    <property type="term" value="C:cytoplasm"/>
    <property type="evidence" value="ECO:0007669"/>
    <property type="project" value="TreeGrafter"/>
</dbReference>
<protein>
    <recommendedName>
        <fullName evidence="2">Calcineurin-like phosphoesterase domain-containing protein</fullName>
    </recommendedName>
</protein>
<proteinExistence type="predicted"/>
<feature type="transmembrane region" description="Helical" evidence="1">
    <location>
        <begin position="35"/>
        <end position="55"/>
    </location>
</feature>
<organism evidence="3 4">
    <name type="scientific">Carpinus fangiana</name>
    <dbReference type="NCBI Taxonomy" id="176857"/>
    <lineage>
        <taxon>Eukaryota</taxon>
        <taxon>Viridiplantae</taxon>
        <taxon>Streptophyta</taxon>
        <taxon>Embryophyta</taxon>
        <taxon>Tracheophyta</taxon>
        <taxon>Spermatophyta</taxon>
        <taxon>Magnoliopsida</taxon>
        <taxon>eudicotyledons</taxon>
        <taxon>Gunneridae</taxon>
        <taxon>Pentapetalae</taxon>
        <taxon>rosids</taxon>
        <taxon>fabids</taxon>
        <taxon>Fagales</taxon>
        <taxon>Betulaceae</taxon>
        <taxon>Carpinus</taxon>
    </lineage>
</organism>
<dbReference type="SUPFAM" id="SSF56300">
    <property type="entry name" value="Metallo-dependent phosphatases"/>
    <property type="match status" value="1"/>
</dbReference>
<dbReference type="InterPro" id="IPR050126">
    <property type="entry name" value="Ap4A_hydrolase"/>
</dbReference>
<keyword evidence="4" id="KW-1185">Reference proteome</keyword>
<name>A0A5N6KWH8_9ROSI</name>
<dbReference type="InterPro" id="IPR029052">
    <property type="entry name" value="Metallo-depent_PP-like"/>
</dbReference>
<evidence type="ECO:0000313" key="4">
    <source>
        <dbReference type="Proteomes" id="UP000327013"/>
    </source>
</evidence>
<evidence type="ECO:0000313" key="3">
    <source>
        <dbReference type="EMBL" id="KAB8349874.1"/>
    </source>
</evidence>
<dbReference type="OrthoDB" id="10267127at2759"/>
<reference evidence="3 4" key="1">
    <citation type="submission" date="2019-06" db="EMBL/GenBank/DDBJ databases">
        <title>A chromosomal-level reference genome of Carpinus fangiana (Coryloideae, Betulaceae).</title>
        <authorList>
            <person name="Yang X."/>
            <person name="Wang Z."/>
            <person name="Zhang L."/>
            <person name="Hao G."/>
            <person name="Liu J."/>
            <person name="Yang Y."/>
        </authorList>
    </citation>
    <scope>NUCLEOTIDE SEQUENCE [LARGE SCALE GENOMIC DNA]</scope>
    <source>
        <strain evidence="3">Cfa_2016G</strain>
        <tissue evidence="3">Leaf</tissue>
    </source>
</reference>
<accession>A0A5N6KWH8</accession>
<dbReference type="Gene3D" id="3.60.21.10">
    <property type="match status" value="1"/>
</dbReference>
<dbReference type="Proteomes" id="UP000327013">
    <property type="component" value="Unassembled WGS sequence"/>
</dbReference>
<dbReference type="AlphaFoldDB" id="A0A5N6KWH8"/>
<dbReference type="PANTHER" id="PTHR42850:SF4">
    <property type="entry name" value="ZINC-DEPENDENT ENDOPOLYPHOSPHATASE"/>
    <property type="match status" value="1"/>
</dbReference>
<evidence type="ECO:0000256" key="1">
    <source>
        <dbReference type="SAM" id="Phobius"/>
    </source>
</evidence>
<keyword evidence="1" id="KW-0812">Transmembrane</keyword>
<dbReference type="Pfam" id="PF00149">
    <property type="entry name" value="Metallophos"/>
    <property type="match status" value="1"/>
</dbReference>
<gene>
    <name evidence="3" type="ORF">FH972_023887</name>
</gene>
<comment type="caution">
    <text evidence="3">The sequence shown here is derived from an EMBL/GenBank/DDBJ whole genome shotgun (WGS) entry which is preliminary data.</text>
</comment>
<dbReference type="EMBL" id="VIBQ01000014">
    <property type="protein sequence ID" value="KAB8349874.1"/>
    <property type="molecule type" value="Genomic_DNA"/>
</dbReference>
<keyword evidence="1" id="KW-1133">Transmembrane helix</keyword>
<feature type="domain" description="Calcineurin-like phosphoesterase" evidence="2">
    <location>
        <begin position="96"/>
        <end position="278"/>
    </location>
</feature>
<sequence length="325" mass="35693">MSAKPLLGDASIDEEAGPVGSFDNTTSMARASLPVSLRSIMTIILVFAAICALALHSSPSPPKKAGNPGKDVIQVQRLDTAHIPKAKTPKGKRGKRLVVVGDVHGCSSELSRLLKRISFDAKFDHLILAGDMIDKGPDSHGVLALAQSLDATCIRGNHEDNLLRSHFSPTEYPPSNKISILEQNLDKKDIDYLLSCPLILSLGNIPSLETRSSVVVHAGLVPHVKLEKQPPWHVMHMRTMSKHFEPSEERDGDPWWSVWHTEQKKLHKKERMTVLYGHDSRMGLVEKRFSVGLDTGCVRGGRLTALVLGGKGDKEIVSVRCQDYT</sequence>
<dbReference type="CDD" id="cd00144">
    <property type="entry name" value="MPP_PPP_family"/>
    <property type="match status" value="1"/>
</dbReference>